<evidence type="ECO:0000256" key="2">
    <source>
        <dbReference type="ARBA" id="ARBA00023015"/>
    </source>
</evidence>
<evidence type="ECO:0000256" key="4">
    <source>
        <dbReference type="ARBA" id="ARBA00023163"/>
    </source>
</evidence>
<keyword evidence="2" id="KW-0805">Transcription regulation</keyword>
<dbReference type="Pfam" id="PF04542">
    <property type="entry name" value="Sigma70_r2"/>
    <property type="match status" value="1"/>
</dbReference>
<sequence>MKHKTLHCLQQQIARGDEQAFEALMHETMPLLHAYAFRLLRHEQLAEEAVMDVFVKLWERRTSFGEVHNPVFYLLKAVKNTALNYLKLNSKAPLATEAELQEDYFALQITPEDTLISKEHIQQIQQALDELPPRSRQVLLLCKEYRLSYAEVAELLGISQATVNVHMTQALKKLWKTLEALHLVSS</sequence>
<organism evidence="7 8">
    <name type="scientific">Thermoflavifilum thermophilum</name>
    <dbReference type="NCBI Taxonomy" id="1393122"/>
    <lineage>
        <taxon>Bacteria</taxon>
        <taxon>Pseudomonadati</taxon>
        <taxon>Bacteroidota</taxon>
        <taxon>Chitinophagia</taxon>
        <taxon>Chitinophagales</taxon>
        <taxon>Chitinophagaceae</taxon>
        <taxon>Thermoflavifilum</taxon>
    </lineage>
</organism>
<keyword evidence="8" id="KW-1185">Reference proteome</keyword>
<dbReference type="SUPFAM" id="SSF88946">
    <property type="entry name" value="Sigma2 domain of RNA polymerase sigma factors"/>
    <property type="match status" value="1"/>
</dbReference>
<accession>A0A1I7NJH1</accession>
<proteinExistence type="inferred from homology"/>
<gene>
    <name evidence="7" type="ORF">SAMN05660895_2099</name>
</gene>
<dbReference type="InterPro" id="IPR013324">
    <property type="entry name" value="RNA_pol_sigma_r3/r4-like"/>
</dbReference>
<evidence type="ECO:0000259" key="6">
    <source>
        <dbReference type="Pfam" id="PF08281"/>
    </source>
</evidence>
<comment type="similarity">
    <text evidence="1">Belongs to the sigma-70 factor family. ECF subfamily.</text>
</comment>
<evidence type="ECO:0000313" key="8">
    <source>
        <dbReference type="Proteomes" id="UP000199537"/>
    </source>
</evidence>
<keyword evidence="4" id="KW-0804">Transcription</keyword>
<dbReference type="InterPro" id="IPR014327">
    <property type="entry name" value="RNA_pol_sigma70_bacteroid"/>
</dbReference>
<evidence type="ECO:0000313" key="7">
    <source>
        <dbReference type="EMBL" id="SFV34835.1"/>
    </source>
</evidence>
<feature type="domain" description="RNA polymerase sigma-70 region 2" evidence="5">
    <location>
        <begin position="25"/>
        <end position="89"/>
    </location>
</feature>
<dbReference type="InterPro" id="IPR007627">
    <property type="entry name" value="RNA_pol_sigma70_r2"/>
</dbReference>
<evidence type="ECO:0000256" key="1">
    <source>
        <dbReference type="ARBA" id="ARBA00010641"/>
    </source>
</evidence>
<dbReference type="InterPro" id="IPR013249">
    <property type="entry name" value="RNA_pol_sigma70_r4_t2"/>
</dbReference>
<dbReference type="InterPro" id="IPR013325">
    <property type="entry name" value="RNA_pol_sigma_r2"/>
</dbReference>
<reference evidence="8" key="1">
    <citation type="submission" date="2016-10" db="EMBL/GenBank/DDBJ databases">
        <authorList>
            <person name="Varghese N."/>
            <person name="Submissions S."/>
        </authorList>
    </citation>
    <scope>NUCLEOTIDE SEQUENCE [LARGE SCALE GENOMIC DNA]</scope>
    <source>
        <strain evidence="8">DSM 14807</strain>
    </source>
</reference>
<dbReference type="AlphaFoldDB" id="A0A1I7NJH1"/>
<dbReference type="Gene3D" id="1.10.1740.10">
    <property type="match status" value="1"/>
</dbReference>
<dbReference type="NCBIfam" id="TIGR02985">
    <property type="entry name" value="Sig70_bacteroi1"/>
    <property type="match status" value="1"/>
</dbReference>
<dbReference type="EMBL" id="FPCJ01000001">
    <property type="protein sequence ID" value="SFV34835.1"/>
    <property type="molecule type" value="Genomic_DNA"/>
</dbReference>
<evidence type="ECO:0000256" key="3">
    <source>
        <dbReference type="ARBA" id="ARBA00023082"/>
    </source>
</evidence>
<dbReference type="RefSeq" id="WP_092460320.1">
    <property type="nucleotide sequence ID" value="NZ_FPCJ01000001.1"/>
</dbReference>
<protein>
    <submittedName>
        <fullName evidence="7">RNA polymerase sigma-70 factor, ECF subfamily</fullName>
    </submittedName>
</protein>
<dbReference type="PANTHER" id="PTHR43133:SF46">
    <property type="entry name" value="RNA POLYMERASE SIGMA-70 FACTOR ECF SUBFAMILY"/>
    <property type="match status" value="1"/>
</dbReference>
<dbReference type="GO" id="GO:0003677">
    <property type="term" value="F:DNA binding"/>
    <property type="evidence" value="ECO:0007669"/>
    <property type="project" value="InterPro"/>
</dbReference>
<dbReference type="NCBIfam" id="TIGR02937">
    <property type="entry name" value="sigma70-ECF"/>
    <property type="match status" value="1"/>
</dbReference>
<dbReference type="SUPFAM" id="SSF88659">
    <property type="entry name" value="Sigma3 and sigma4 domains of RNA polymerase sigma factors"/>
    <property type="match status" value="1"/>
</dbReference>
<dbReference type="GO" id="GO:0016987">
    <property type="term" value="F:sigma factor activity"/>
    <property type="evidence" value="ECO:0007669"/>
    <property type="project" value="UniProtKB-KW"/>
</dbReference>
<dbReference type="InterPro" id="IPR014284">
    <property type="entry name" value="RNA_pol_sigma-70_dom"/>
</dbReference>
<name>A0A1I7NJH1_9BACT</name>
<dbReference type="OrthoDB" id="9782991at2"/>
<dbReference type="Proteomes" id="UP000199537">
    <property type="component" value="Unassembled WGS sequence"/>
</dbReference>
<feature type="domain" description="RNA polymerase sigma factor 70 region 4 type 2" evidence="6">
    <location>
        <begin position="122"/>
        <end position="174"/>
    </location>
</feature>
<dbReference type="InterPro" id="IPR036388">
    <property type="entry name" value="WH-like_DNA-bd_sf"/>
</dbReference>
<dbReference type="CDD" id="cd06171">
    <property type="entry name" value="Sigma70_r4"/>
    <property type="match status" value="1"/>
</dbReference>
<dbReference type="STRING" id="1393122.SAMN05660895_2099"/>
<dbReference type="Gene3D" id="1.10.10.10">
    <property type="entry name" value="Winged helix-like DNA-binding domain superfamily/Winged helix DNA-binding domain"/>
    <property type="match status" value="1"/>
</dbReference>
<evidence type="ECO:0000259" key="5">
    <source>
        <dbReference type="Pfam" id="PF04542"/>
    </source>
</evidence>
<dbReference type="InterPro" id="IPR039425">
    <property type="entry name" value="RNA_pol_sigma-70-like"/>
</dbReference>
<dbReference type="Pfam" id="PF08281">
    <property type="entry name" value="Sigma70_r4_2"/>
    <property type="match status" value="1"/>
</dbReference>
<dbReference type="GO" id="GO:0006352">
    <property type="term" value="P:DNA-templated transcription initiation"/>
    <property type="evidence" value="ECO:0007669"/>
    <property type="project" value="InterPro"/>
</dbReference>
<keyword evidence="3" id="KW-0731">Sigma factor</keyword>
<dbReference type="PANTHER" id="PTHR43133">
    <property type="entry name" value="RNA POLYMERASE ECF-TYPE SIGMA FACTO"/>
    <property type="match status" value="1"/>
</dbReference>